<feature type="binding site" evidence="9">
    <location>
        <position position="370"/>
    </location>
    <ligand>
        <name>substrate</name>
    </ligand>
</feature>
<dbReference type="STRING" id="33114.A0A2G2WD42"/>
<reference evidence="12" key="2">
    <citation type="journal article" date="2017" name="J. Anim. Genet.">
        <title>Multiple reference genome sequences of hot pepper reveal the massive evolution of plant disease resistance genes by retroduplication.</title>
        <authorList>
            <person name="Kim S."/>
            <person name="Park J."/>
            <person name="Yeom S.-I."/>
            <person name="Kim Y.-M."/>
            <person name="Seo E."/>
            <person name="Kim K.-T."/>
            <person name="Kim M.-S."/>
            <person name="Lee J.M."/>
            <person name="Cheong K."/>
            <person name="Shin H.-S."/>
            <person name="Kim S.-B."/>
            <person name="Han K."/>
            <person name="Lee J."/>
            <person name="Park M."/>
            <person name="Lee H.-A."/>
            <person name="Lee H.-Y."/>
            <person name="Lee Y."/>
            <person name="Oh S."/>
            <person name="Lee J.H."/>
            <person name="Choi E."/>
            <person name="Choi E."/>
            <person name="Lee S.E."/>
            <person name="Jeon J."/>
            <person name="Kim H."/>
            <person name="Choi G."/>
            <person name="Song H."/>
            <person name="Lee J."/>
            <person name="Lee S.-C."/>
            <person name="Kwon J.-K."/>
            <person name="Lee H.-Y."/>
            <person name="Koo N."/>
            <person name="Hong Y."/>
            <person name="Kim R.W."/>
            <person name="Kang W.-H."/>
            <person name="Huh J.H."/>
            <person name="Kang B.-C."/>
            <person name="Yang T.-J."/>
            <person name="Lee Y.-H."/>
            <person name="Bennetzen J.L."/>
            <person name="Choi D."/>
        </authorList>
    </citation>
    <scope>NUCLEOTIDE SEQUENCE [LARGE SCALE GENOMIC DNA]</scope>
    <source>
        <strain evidence="12">cv. PBC81</strain>
    </source>
</reference>
<comment type="catalytic activity">
    <reaction evidence="1 10">
        <text>Hydrolysis of (1-&gt;4)-alpha-D-glucosidic linkages in polysaccharides so as to remove successive maltose units from the non-reducing ends of the chains.</text>
        <dbReference type="EC" id="3.2.1.2"/>
    </reaction>
</comment>
<evidence type="ECO:0000313" key="11">
    <source>
        <dbReference type="EMBL" id="PHT43132.1"/>
    </source>
</evidence>
<keyword evidence="12" id="KW-1185">Reference proteome</keyword>
<dbReference type="PRINTS" id="PR00750">
    <property type="entry name" value="BETAAMYLASE"/>
</dbReference>
<dbReference type="GO" id="GO:0000272">
    <property type="term" value="P:polysaccharide catabolic process"/>
    <property type="evidence" value="ECO:0007669"/>
    <property type="project" value="UniProtKB-KW"/>
</dbReference>
<dbReference type="SUPFAM" id="SSF51445">
    <property type="entry name" value="(Trans)glycosidases"/>
    <property type="match status" value="2"/>
</dbReference>
<feature type="binding site" evidence="9">
    <location>
        <position position="544"/>
    </location>
    <ligand>
        <name>substrate</name>
    </ligand>
</feature>
<accession>A0A2G2WD42</accession>
<evidence type="ECO:0000256" key="9">
    <source>
        <dbReference type="PIRSR" id="PIRSR601554-2"/>
    </source>
</evidence>
<dbReference type="EMBL" id="MLFT02000007">
    <property type="protein sequence ID" value="PHT43132.1"/>
    <property type="molecule type" value="Genomic_DNA"/>
</dbReference>
<dbReference type="GO" id="GO:0016161">
    <property type="term" value="F:beta-amylase activity"/>
    <property type="evidence" value="ECO:0007669"/>
    <property type="project" value="UniProtKB-EC"/>
</dbReference>
<evidence type="ECO:0000256" key="2">
    <source>
        <dbReference type="ARBA" id="ARBA00005652"/>
    </source>
</evidence>
<evidence type="ECO:0000256" key="5">
    <source>
        <dbReference type="ARBA" id="ARBA00023277"/>
    </source>
</evidence>
<protein>
    <recommendedName>
        <fullName evidence="3 10">Beta-amylase</fullName>
        <ecNumber evidence="3 10">3.2.1.2</ecNumber>
    </recommendedName>
</protein>
<dbReference type="AlphaFoldDB" id="A0A2G2WD42"/>
<evidence type="ECO:0000256" key="8">
    <source>
        <dbReference type="PIRSR" id="PIRSR601554-1"/>
    </source>
</evidence>
<proteinExistence type="inferred from homology"/>
<dbReference type="Gene3D" id="3.20.20.80">
    <property type="entry name" value="Glycosidases"/>
    <property type="match status" value="2"/>
</dbReference>
<dbReference type="PANTHER" id="PTHR31352">
    <property type="entry name" value="BETA-AMYLASE 1, CHLOROPLASTIC"/>
    <property type="match status" value="1"/>
</dbReference>
<keyword evidence="7 10" id="KW-0624">Polysaccharide degradation</keyword>
<keyword evidence="6 10" id="KW-0326">Glycosidase</keyword>
<feature type="binding site" evidence="9">
    <location>
        <begin position="505"/>
        <end position="506"/>
    </location>
    <ligand>
        <name>substrate</name>
    </ligand>
</feature>
<feature type="binding site" evidence="9">
    <location>
        <position position="123"/>
    </location>
    <ligand>
        <name>substrate</name>
    </ligand>
</feature>
<organism evidence="11 12">
    <name type="scientific">Capsicum baccatum</name>
    <name type="common">Peruvian pepper</name>
    <dbReference type="NCBI Taxonomy" id="33114"/>
    <lineage>
        <taxon>Eukaryota</taxon>
        <taxon>Viridiplantae</taxon>
        <taxon>Streptophyta</taxon>
        <taxon>Embryophyta</taxon>
        <taxon>Tracheophyta</taxon>
        <taxon>Spermatophyta</taxon>
        <taxon>Magnoliopsida</taxon>
        <taxon>eudicotyledons</taxon>
        <taxon>Gunneridae</taxon>
        <taxon>Pentapetalae</taxon>
        <taxon>asterids</taxon>
        <taxon>lamiids</taxon>
        <taxon>Solanales</taxon>
        <taxon>Solanaceae</taxon>
        <taxon>Solanoideae</taxon>
        <taxon>Capsiceae</taxon>
        <taxon>Capsicum</taxon>
    </lineage>
</organism>
<dbReference type="OrthoDB" id="1660156at2759"/>
<evidence type="ECO:0000256" key="4">
    <source>
        <dbReference type="ARBA" id="ARBA00022801"/>
    </source>
</evidence>
<feature type="binding site" evidence="9">
    <location>
        <position position="412"/>
    </location>
    <ligand>
        <name>substrate</name>
    </ligand>
</feature>
<comment type="caution">
    <text evidence="11">The sequence shown here is derived from an EMBL/GenBank/DDBJ whole genome shotgun (WGS) entry which is preliminary data.</text>
</comment>
<feature type="binding site" evidence="9">
    <location>
        <position position="163"/>
    </location>
    <ligand>
        <name>substrate</name>
    </ligand>
</feature>
<evidence type="ECO:0000256" key="7">
    <source>
        <dbReference type="ARBA" id="ARBA00023326"/>
    </source>
</evidence>
<feature type="active site" description="Proton donor" evidence="8">
    <location>
        <position position="256"/>
    </location>
</feature>
<feature type="binding site" evidence="9">
    <location>
        <position position="365"/>
    </location>
    <ligand>
        <name>substrate</name>
    </ligand>
</feature>
<dbReference type="Pfam" id="PF01373">
    <property type="entry name" value="Glyco_hydro_14"/>
    <property type="match status" value="1"/>
</dbReference>
<evidence type="ECO:0000256" key="10">
    <source>
        <dbReference type="RuleBase" id="RU000509"/>
    </source>
</evidence>
<dbReference type="EC" id="3.2.1.2" evidence="3 10"/>
<evidence type="ECO:0000256" key="3">
    <source>
        <dbReference type="ARBA" id="ARBA00012594"/>
    </source>
</evidence>
<dbReference type="InterPro" id="IPR017853">
    <property type="entry name" value="GH"/>
</dbReference>
<dbReference type="InterPro" id="IPR018238">
    <property type="entry name" value="Glyco_hydro_14_CS"/>
</dbReference>
<keyword evidence="4 10" id="KW-0378">Hydrolase</keyword>
<dbReference type="InterPro" id="IPR001371">
    <property type="entry name" value="Glyco_hydro_14B_pln"/>
</dbReference>
<dbReference type="PROSITE" id="PS00679">
    <property type="entry name" value="BETA_AMYLASE_2"/>
    <property type="match status" value="1"/>
</dbReference>
<dbReference type="Proteomes" id="UP000224567">
    <property type="component" value="Unassembled WGS sequence"/>
</dbReference>
<evidence type="ECO:0000256" key="6">
    <source>
        <dbReference type="ARBA" id="ARBA00023295"/>
    </source>
</evidence>
<name>A0A2G2WD42_CAPBA</name>
<comment type="similarity">
    <text evidence="2 10">Belongs to the glycosyl hydrolase 14 family.</text>
</comment>
<sequence length="632" mass="72249">MNISMASIGTSNLGVLPEAMRFTHQELSLVMIKKFNLARKQFFRQNLTFSCNRKTGISRAIAPKATKATGPTLSSVPLANYVPVYVMLPLDVISVDNVFRDQDKCEKQFKELREAGVDGIMVDIWWGIVEGNGPGLYDWFAYRSLFQLVQKTGLKIQAIMSFHQCGGNIGDDVFIPLPKWVLAIGENNPDIFYTNRSGTRNKECLSLAADNQPLFEGRTAVQIYSDYMRSFRENMSDFLEAGSIMDIEVGLGPAGELRYPSYTQSQGWKFPGIGEFQCYDKYMNTDFKEAATKAGHSEWDLPDDAGTYNDVPFETGFFGPNGTYLTEKGKFFLTWYSSKLLLHGDQILDEANKVFLGCKVKLSAKATGIHWWYKDASHAAELTAGYYNLDNRDGYRPIARMLSRHYGTFNFTCLEMRNSEHPAYAKSGPQELVQQVRFEKRVEQFFTILTSIVNLGNYDLTLYQFMRDQTFFSQQQRTAFFKTLPDHIQVLSVGWKENIDVAGENALSRYDGYAYNQILLNARPNGINKNGAPKLKMAGMTYLRLSEKLLRIKNFKTFKTFVKKMHADLDYYPEYEKPAPLCRSKEEISMDKLLEATQRTKPFPWDEQTDARIGGILAEYWDRLLNKFFLSN</sequence>
<feature type="binding site" evidence="9">
    <location>
        <position position="171"/>
    </location>
    <ligand>
        <name>substrate</name>
    </ligand>
</feature>
<dbReference type="InterPro" id="IPR001554">
    <property type="entry name" value="Glyco_hydro_14"/>
</dbReference>
<dbReference type="PANTHER" id="PTHR31352:SF40">
    <property type="entry name" value="BETA-AMYLASE 6"/>
    <property type="match status" value="1"/>
</dbReference>
<reference evidence="11 12" key="1">
    <citation type="journal article" date="2017" name="Genome Biol.">
        <title>New reference genome sequences of hot pepper reveal the massive evolution of plant disease-resistance genes by retroduplication.</title>
        <authorList>
            <person name="Kim S."/>
            <person name="Park J."/>
            <person name="Yeom S.I."/>
            <person name="Kim Y.M."/>
            <person name="Seo E."/>
            <person name="Kim K.T."/>
            <person name="Kim M.S."/>
            <person name="Lee J.M."/>
            <person name="Cheong K."/>
            <person name="Shin H.S."/>
            <person name="Kim S.B."/>
            <person name="Han K."/>
            <person name="Lee J."/>
            <person name="Park M."/>
            <person name="Lee H.A."/>
            <person name="Lee H.Y."/>
            <person name="Lee Y."/>
            <person name="Oh S."/>
            <person name="Lee J.H."/>
            <person name="Choi E."/>
            <person name="Choi E."/>
            <person name="Lee S.E."/>
            <person name="Jeon J."/>
            <person name="Kim H."/>
            <person name="Choi G."/>
            <person name="Song H."/>
            <person name="Lee J."/>
            <person name="Lee S.C."/>
            <person name="Kwon J.K."/>
            <person name="Lee H.Y."/>
            <person name="Koo N."/>
            <person name="Hong Y."/>
            <person name="Kim R.W."/>
            <person name="Kang W.H."/>
            <person name="Huh J.H."/>
            <person name="Kang B.C."/>
            <person name="Yang T.J."/>
            <person name="Lee Y.H."/>
            <person name="Bennetzen J.L."/>
            <person name="Choi D."/>
        </authorList>
    </citation>
    <scope>NUCLEOTIDE SEQUENCE [LARGE SCALE GENOMIC DNA]</scope>
    <source>
        <strain evidence="12">cv. PBC81</strain>
    </source>
</reference>
<evidence type="ECO:0000256" key="1">
    <source>
        <dbReference type="ARBA" id="ARBA00000546"/>
    </source>
</evidence>
<evidence type="ECO:0000313" key="12">
    <source>
        <dbReference type="Proteomes" id="UP000224567"/>
    </source>
</evidence>
<feature type="active site" description="Proton acceptor" evidence="8">
    <location>
        <position position="504"/>
    </location>
</feature>
<dbReference type="PRINTS" id="PR00842">
    <property type="entry name" value="GLHYDLASE14B"/>
</dbReference>
<keyword evidence="5 10" id="KW-0119">Carbohydrate metabolism</keyword>
<gene>
    <name evidence="11" type="ORF">CQW23_17157</name>
</gene>